<evidence type="ECO:0000256" key="2">
    <source>
        <dbReference type="ARBA" id="ARBA00022676"/>
    </source>
</evidence>
<evidence type="ECO:0000256" key="1">
    <source>
        <dbReference type="ARBA" id="ARBA00021292"/>
    </source>
</evidence>
<dbReference type="Proteomes" id="UP000256709">
    <property type="component" value="Unassembled WGS sequence"/>
</dbReference>
<dbReference type="OrthoDB" id="477186at2"/>
<dbReference type="InterPro" id="IPR050194">
    <property type="entry name" value="Glycosyltransferase_grp1"/>
</dbReference>
<dbReference type="SUPFAM" id="SSF53756">
    <property type="entry name" value="UDP-Glycosyltransferase/glycogen phosphorylase"/>
    <property type="match status" value="1"/>
</dbReference>
<dbReference type="InterPro" id="IPR028098">
    <property type="entry name" value="Glyco_trans_4-like_N"/>
</dbReference>
<dbReference type="PANTHER" id="PTHR45947:SF3">
    <property type="entry name" value="SULFOQUINOVOSYL TRANSFERASE SQD2"/>
    <property type="match status" value="1"/>
</dbReference>
<keyword evidence="2" id="KW-0328">Glycosyltransferase</keyword>
<organism evidence="5 6">
    <name type="scientific">Subtercola boreus</name>
    <dbReference type="NCBI Taxonomy" id="120213"/>
    <lineage>
        <taxon>Bacteria</taxon>
        <taxon>Bacillati</taxon>
        <taxon>Actinomycetota</taxon>
        <taxon>Actinomycetes</taxon>
        <taxon>Micrococcales</taxon>
        <taxon>Microbacteriaceae</taxon>
        <taxon>Subtercola</taxon>
    </lineage>
</organism>
<dbReference type="Pfam" id="PF13439">
    <property type="entry name" value="Glyco_transf_4"/>
    <property type="match status" value="1"/>
</dbReference>
<sequence length="393" mass="43152">MVLYLNHDQSAAGPLVVAHVTESLGGGVVTSLARLTTRQAELGMAITLYFTRREDTPPLAELREIFDPAVSLVEAPAGSESLLAHGLWIMSKVRREISSSADVIHFHSSVGGAFGRAALLGRRRSPRSFYSPHGFSFLRTDYSPAIRNLYRVVERALCRWAPSNLVLVSRSEADVATRVLKTGTCFVVSNGVCLEGLPVREFDREEHLPVVAMVGRIAYQKAPWKFAEVARHFRGRARFVWIGDGDNNEFSAELADAGVEKTGWLTYPDALLQLAKADVLLFLTLWEGMPLAVMEAQSIGIPVIASNIVGNVDIVDDGRTGFLVDTVADAIDSLERMLGEHGLAERFFREALQVRSSRWSDLHLGVDSADLYSGRLPAYSRSETRAPSVILTT</sequence>
<keyword evidence="3" id="KW-0808">Transferase</keyword>
<dbReference type="EMBL" id="NBXA01000006">
    <property type="protein sequence ID" value="RFA15802.1"/>
    <property type="molecule type" value="Genomic_DNA"/>
</dbReference>
<dbReference type="GO" id="GO:1901137">
    <property type="term" value="P:carbohydrate derivative biosynthetic process"/>
    <property type="evidence" value="ECO:0007669"/>
    <property type="project" value="UniProtKB-ARBA"/>
</dbReference>
<dbReference type="PANTHER" id="PTHR45947">
    <property type="entry name" value="SULFOQUINOVOSYL TRANSFERASE SQD2"/>
    <property type="match status" value="1"/>
</dbReference>
<proteinExistence type="predicted"/>
<dbReference type="Gene3D" id="3.40.50.2000">
    <property type="entry name" value="Glycogen Phosphorylase B"/>
    <property type="match status" value="2"/>
</dbReference>
<name>A0A3E0W0H3_9MICO</name>
<accession>A0A3E0W0H3</accession>
<evidence type="ECO:0000313" key="5">
    <source>
        <dbReference type="EMBL" id="RFA15802.1"/>
    </source>
</evidence>
<gene>
    <name evidence="5" type="ORF">B7R21_03615</name>
</gene>
<dbReference type="AlphaFoldDB" id="A0A3E0W0H3"/>
<evidence type="ECO:0000313" key="6">
    <source>
        <dbReference type="Proteomes" id="UP000256709"/>
    </source>
</evidence>
<dbReference type="GO" id="GO:0016758">
    <property type="term" value="F:hexosyltransferase activity"/>
    <property type="evidence" value="ECO:0007669"/>
    <property type="project" value="TreeGrafter"/>
</dbReference>
<feature type="domain" description="Glycosyltransferase subfamily 4-like N-terminal" evidence="4">
    <location>
        <begin position="26"/>
        <end position="194"/>
    </location>
</feature>
<comment type="caution">
    <text evidence="5">The sequence shown here is derived from an EMBL/GenBank/DDBJ whole genome shotgun (WGS) entry which is preliminary data.</text>
</comment>
<reference evidence="5 6" key="1">
    <citation type="submission" date="2017-04" db="EMBL/GenBank/DDBJ databases">
        <title>Comparative genome analysis of Subtercola boreus.</title>
        <authorList>
            <person name="Cho Y.-J."/>
            <person name="Cho A."/>
            <person name="Kim O.-S."/>
            <person name="Lee J.-I."/>
        </authorList>
    </citation>
    <scope>NUCLEOTIDE SEQUENCE [LARGE SCALE GENOMIC DNA]</scope>
    <source>
        <strain evidence="5 6">P27444</strain>
    </source>
</reference>
<protein>
    <recommendedName>
        <fullName evidence="1">D-inositol 3-phosphate glycosyltransferase</fullName>
    </recommendedName>
</protein>
<dbReference type="Pfam" id="PF13692">
    <property type="entry name" value="Glyco_trans_1_4"/>
    <property type="match status" value="1"/>
</dbReference>
<evidence type="ECO:0000259" key="4">
    <source>
        <dbReference type="Pfam" id="PF13439"/>
    </source>
</evidence>
<evidence type="ECO:0000256" key="3">
    <source>
        <dbReference type="ARBA" id="ARBA00022679"/>
    </source>
</evidence>
<dbReference type="RefSeq" id="WP_116281890.1">
    <property type="nucleotide sequence ID" value="NZ_NBXA01000006.1"/>
</dbReference>